<dbReference type="OrthoDB" id="32289at2"/>
<feature type="transmembrane region" description="Helical" evidence="9">
    <location>
        <begin position="57"/>
        <end position="79"/>
    </location>
</feature>
<feature type="transmembrane region" description="Helical" evidence="9">
    <location>
        <begin position="141"/>
        <end position="160"/>
    </location>
</feature>
<dbReference type="Proteomes" id="UP000321548">
    <property type="component" value="Unassembled WGS sequence"/>
</dbReference>
<feature type="transmembrane region" description="Helical" evidence="9">
    <location>
        <begin position="258"/>
        <end position="277"/>
    </location>
</feature>
<dbReference type="InterPro" id="IPR052157">
    <property type="entry name" value="BCAA_transport_permease"/>
</dbReference>
<evidence type="ECO:0000256" key="5">
    <source>
        <dbReference type="ARBA" id="ARBA00022970"/>
    </source>
</evidence>
<keyword evidence="3" id="KW-1003">Cell membrane</keyword>
<keyword evidence="4 9" id="KW-0812">Transmembrane</keyword>
<dbReference type="EMBL" id="VDUY01000003">
    <property type="protein sequence ID" value="TXL66200.1"/>
    <property type="molecule type" value="Genomic_DNA"/>
</dbReference>
<evidence type="ECO:0000313" key="10">
    <source>
        <dbReference type="EMBL" id="TXL66200.1"/>
    </source>
</evidence>
<dbReference type="GO" id="GO:0022857">
    <property type="term" value="F:transmembrane transporter activity"/>
    <property type="evidence" value="ECO:0007669"/>
    <property type="project" value="InterPro"/>
</dbReference>
<dbReference type="PANTHER" id="PTHR11795">
    <property type="entry name" value="BRANCHED-CHAIN AMINO ACID TRANSPORT SYSTEM PERMEASE PROTEIN LIVH"/>
    <property type="match status" value="1"/>
</dbReference>
<evidence type="ECO:0000256" key="2">
    <source>
        <dbReference type="ARBA" id="ARBA00022448"/>
    </source>
</evidence>
<keyword evidence="11" id="KW-1185">Reference proteome</keyword>
<evidence type="ECO:0000256" key="6">
    <source>
        <dbReference type="ARBA" id="ARBA00022989"/>
    </source>
</evidence>
<evidence type="ECO:0000256" key="1">
    <source>
        <dbReference type="ARBA" id="ARBA00004651"/>
    </source>
</evidence>
<keyword evidence="7 9" id="KW-0472">Membrane</keyword>
<feature type="transmembrane region" description="Helical" evidence="9">
    <location>
        <begin position="186"/>
        <end position="216"/>
    </location>
</feature>
<feature type="transmembrane region" description="Helical" evidence="9">
    <location>
        <begin position="222"/>
        <end position="251"/>
    </location>
</feature>
<keyword evidence="5" id="KW-0029">Amino-acid transport</keyword>
<dbReference type="AlphaFoldDB" id="A0A5C8NYJ8"/>
<evidence type="ECO:0000256" key="7">
    <source>
        <dbReference type="ARBA" id="ARBA00023136"/>
    </source>
</evidence>
<keyword evidence="6 9" id="KW-1133">Transmembrane helix</keyword>
<evidence type="ECO:0000256" key="3">
    <source>
        <dbReference type="ARBA" id="ARBA00022475"/>
    </source>
</evidence>
<organism evidence="10 11">
    <name type="scientific">Zeimonas arvi</name>
    <dbReference type="NCBI Taxonomy" id="2498847"/>
    <lineage>
        <taxon>Bacteria</taxon>
        <taxon>Pseudomonadati</taxon>
        <taxon>Pseudomonadota</taxon>
        <taxon>Betaproteobacteria</taxon>
        <taxon>Burkholderiales</taxon>
        <taxon>Burkholderiaceae</taxon>
        <taxon>Zeimonas</taxon>
    </lineage>
</organism>
<proteinExistence type="inferred from homology"/>
<dbReference type="InterPro" id="IPR001851">
    <property type="entry name" value="ABC_transp_permease"/>
</dbReference>
<dbReference type="CDD" id="cd06582">
    <property type="entry name" value="TM_PBP1_LivH_like"/>
    <property type="match status" value="1"/>
</dbReference>
<protein>
    <submittedName>
        <fullName evidence="10">Branched-chain amino acid ABC transporter permease</fullName>
    </submittedName>
</protein>
<dbReference type="PANTHER" id="PTHR11795:SF442">
    <property type="entry name" value="ABC TRANSPORTER ATP-BINDING PROTEIN"/>
    <property type="match status" value="1"/>
</dbReference>
<keyword evidence="2" id="KW-0813">Transport</keyword>
<dbReference type="GO" id="GO:0006865">
    <property type="term" value="P:amino acid transport"/>
    <property type="evidence" value="ECO:0007669"/>
    <property type="project" value="UniProtKB-KW"/>
</dbReference>
<dbReference type="RefSeq" id="WP_147704112.1">
    <property type="nucleotide sequence ID" value="NZ_VDUY01000003.1"/>
</dbReference>
<name>A0A5C8NYJ8_9BURK</name>
<feature type="transmembrane region" description="Helical" evidence="9">
    <location>
        <begin position="91"/>
        <end position="114"/>
    </location>
</feature>
<comment type="similarity">
    <text evidence="8">Belongs to the binding-protein-dependent transport system permease family. LivHM subfamily.</text>
</comment>
<evidence type="ECO:0000256" key="9">
    <source>
        <dbReference type="SAM" id="Phobius"/>
    </source>
</evidence>
<comment type="caution">
    <text evidence="10">The sequence shown here is derived from an EMBL/GenBank/DDBJ whole genome shotgun (WGS) entry which is preliminary data.</text>
</comment>
<evidence type="ECO:0000256" key="8">
    <source>
        <dbReference type="ARBA" id="ARBA00037998"/>
    </source>
</evidence>
<evidence type="ECO:0000313" key="11">
    <source>
        <dbReference type="Proteomes" id="UP000321548"/>
    </source>
</evidence>
<reference evidence="10 11" key="1">
    <citation type="submission" date="2019-06" db="EMBL/GenBank/DDBJ databases">
        <title>Quisquiliibacterium sp. nov., isolated from a maize field.</title>
        <authorList>
            <person name="Lin S.-Y."/>
            <person name="Tsai C.-F."/>
            <person name="Young C.-C."/>
        </authorList>
    </citation>
    <scope>NUCLEOTIDE SEQUENCE [LARGE SCALE GENOMIC DNA]</scope>
    <source>
        <strain evidence="10 11">CC-CFT501</strain>
    </source>
</reference>
<sequence>MTSSAILQAINGVSLAALLFLLASGFTLSFGLMRIVNMAHGAYYLFGGYIGYTVGQATGSFVAAIVIGGIAVSILGLFIDRFLIRRTGENHLAQVLLTVGIAFVIGDVALSIWGGDNLKVQIPMALRGAVELPGGMMYPTFRLVLILIGAGVGILLWLLYHRTQLGAVVRAGVDDREMVGATGINVGLLFIMVSALASFLAGVAGVVGGAFLTLYPGAEWEILVFALVVVIVGGLGSLEGAMIGALIVGLLDAYGRWLLPEFSYFVLFGPMAILLLFRPTGLFGKAH</sequence>
<dbReference type="GO" id="GO:0005886">
    <property type="term" value="C:plasma membrane"/>
    <property type="evidence" value="ECO:0007669"/>
    <property type="project" value="UniProtKB-SubCell"/>
</dbReference>
<gene>
    <name evidence="10" type="ORF">FHP08_09000</name>
</gene>
<evidence type="ECO:0000256" key="4">
    <source>
        <dbReference type="ARBA" id="ARBA00022692"/>
    </source>
</evidence>
<dbReference type="Pfam" id="PF02653">
    <property type="entry name" value="BPD_transp_2"/>
    <property type="match status" value="1"/>
</dbReference>
<comment type="subcellular location">
    <subcellularLocation>
        <location evidence="1">Cell membrane</location>
        <topology evidence="1">Multi-pass membrane protein</topology>
    </subcellularLocation>
</comment>
<accession>A0A5C8NYJ8</accession>